<sequence length="65" mass="7413">MGELRSIRTTVDFIACPIGLALWEEYRRRNAHGVAVPPECPEDHPDQELAPYFDHVSTCENCNEI</sequence>
<dbReference type="AlphaFoldDB" id="A0A852VIP2"/>
<dbReference type="Proteomes" id="UP000564385">
    <property type="component" value="Unassembled WGS sequence"/>
</dbReference>
<comment type="caution">
    <text evidence="1">The sequence shown here is derived from an EMBL/GenBank/DDBJ whole genome shotgun (WGS) entry which is preliminary data.</text>
</comment>
<accession>A0A852VIP2</accession>
<dbReference type="EMBL" id="JACCCU010000003">
    <property type="protein sequence ID" value="NYF91567.1"/>
    <property type="molecule type" value="Genomic_DNA"/>
</dbReference>
<protein>
    <submittedName>
        <fullName evidence="1">Uncharacterized protein</fullName>
    </submittedName>
</protein>
<reference evidence="1 2" key="1">
    <citation type="submission" date="2020-07" db="EMBL/GenBank/DDBJ databases">
        <title>Genomic Encyclopedia of Type Strains, Phase IV (KMG-V): Genome sequencing to study the core and pangenomes of soil and plant-associated prokaryotes.</title>
        <authorList>
            <person name="Whitman W."/>
        </authorList>
    </citation>
    <scope>NUCLEOTIDE SEQUENCE [LARGE SCALE GENOMIC DNA]</scope>
    <source>
        <strain evidence="1 2">M8UP22</strain>
    </source>
</reference>
<evidence type="ECO:0000313" key="2">
    <source>
        <dbReference type="Proteomes" id="UP000564385"/>
    </source>
</evidence>
<name>A0A852VIP2_9BACT</name>
<gene>
    <name evidence="1" type="ORF">HDF08_003686</name>
</gene>
<proteinExistence type="predicted"/>
<evidence type="ECO:0000313" key="1">
    <source>
        <dbReference type="EMBL" id="NYF91567.1"/>
    </source>
</evidence>
<organism evidence="1 2">
    <name type="scientific">Tunturiibacter lichenicola</name>
    <dbReference type="NCBI Taxonomy" id="2051959"/>
    <lineage>
        <taxon>Bacteria</taxon>
        <taxon>Pseudomonadati</taxon>
        <taxon>Acidobacteriota</taxon>
        <taxon>Terriglobia</taxon>
        <taxon>Terriglobales</taxon>
        <taxon>Acidobacteriaceae</taxon>
        <taxon>Tunturiibacter</taxon>
    </lineage>
</organism>